<sequence length="138" mass="15609">HTHTQVCYITDGVVKRCGVDPVRDRDGGDGGKFQTGDVATTESFLDTGLGDFPLLRQMTMVVHLRLRRVTSHIPLLNYAVEGCNEELFVELVPKKKDMHVQCCGGLVSEAFKFKLRMFTWQHISVSLNLETRILLVIY</sequence>
<keyword evidence="2" id="KW-1185">Reference proteome</keyword>
<evidence type="ECO:0000313" key="2">
    <source>
        <dbReference type="Proteomes" id="UP000747542"/>
    </source>
</evidence>
<comment type="caution">
    <text evidence="1">The sequence shown here is derived from an EMBL/GenBank/DDBJ whole genome shotgun (WGS) entry which is preliminary data.</text>
</comment>
<organism evidence="1 2">
    <name type="scientific">Homarus americanus</name>
    <name type="common">American lobster</name>
    <dbReference type="NCBI Taxonomy" id="6706"/>
    <lineage>
        <taxon>Eukaryota</taxon>
        <taxon>Metazoa</taxon>
        <taxon>Ecdysozoa</taxon>
        <taxon>Arthropoda</taxon>
        <taxon>Crustacea</taxon>
        <taxon>Multicrustacea</taxon>
        <taxon>Malacostraca</taxon>
        <taxon>Eumalacostraca</taxon>
        <taxon>Eucarida</taxon>
        <taxon>Decapoda</taxon>
        <taxon>Pleocyemata</taxon>
        <taxon>Astacidea</taxon>
        <taxon>Nephropoidea</taxon>
        <taxon>Nephropidae</taxon>
        <taxon>Homarus</taxon>
    </lineage>
</organism>
<gene>
    <name evidence="1" type="ORF">Hamer_G022632</name>
</gene>
<dbReference type="AlphaFoldDB" id="A0A8J5MSS6"/>
<feature type="non-terminal residue" evidence="1">
    <location>
        <position position="1"/>
    </location>
</feature>
<proteinExistence type="predicted"/>
<protein>
    <submittedName>
        <fullName evidence="1">Uncharacterized protein</fullName>
    </submittedName>
</protein>
<reference evidence="1" key="1">
    <citation type="journal article" date="2021" name="Sci. Adv.">
        <title>The American lobster genome reveals insights on longevity, neural, and immune adaptations.</title>
        <authorList>
            <person name="Polinski J.M."/>
            <person name="Zimin A.V."/>
            <person name="Clark K.F."/>
            <person name="Kohn A.B."/>
            <person name="Sadowski N."/>
            <person name="Timp W."/>
            <person name="Ptitsyn A."/>
            <person name="Khanna P."/>
            <person name="Romanova D.Y."/>
            <person name="Williams P."/>
            <person name="Greenwood S.J."/>
            <person name="Moroz L.L."/>
            <person name="Walt D.R."/>
            <person name="Bodnar A.G."/>
        </authorList>
    </citation>
    <scope>NUCLEOTIDE SEQUENCE</scope>
    <source>
        <strain evidence="1">GMGI-L3</strain>
    </source>
</reference>
<name>A0A8J5MSS6_HOMAM</name>
<dbReference type="Proteomes" id="UP000747542">
    <property type="component" value="Unassembled WGS sequence"/>
</dbReference>
<feature type="non-terminal residue" evidence="1">
    <location>
        <position position="138"/>
    </location>
</feature>
<dbReference type="EMBL" id="JAHLQT010026839">
    <property type="protein sequence ID" value="KAG7162875.1"/>
    <property type="molecule type" value="Genomic_DNA"/>
</dbReference>
<evidence type="ECO:0000313" key="1">
    <source>
        <dbReference type="EMBL" id="KAG7162875.1"/>
    </source>
</evidence>
<accession>A0A8J5MSS6</accession>